<sequence length="143" mass="16683">MEEQFLAGRNSHGKEPIDLQEGSGDSDDPARSRRRVRKRGSNTNSQLQDLIELYRESMTKKDKAKKSTPPESKKSESVTSPEKPEKHNIEEAIDVLNEMQGTISMNEYFAGLNRITEDERWRRAFVRMFDEARRKWLRRLVAT</sequence>
<reference evidence="2 3" key="1">
    <citation type="submission" date="2017-11" db="EMBL/GenBank/DDBJ databases">
        <title>De-novo sequencing of pomegranate (Punica granatum L.) genome.</title>
        <authorList>
            <person name="Akparov Z."/>
            <person name="Amiraslanov A."/>
            <person name="Hajiyeva S."/>
            <person name="Abbasov M."/>
            <person name="Kaur K."/>
            <person name="Hamwieh A."/>
            <person name="Solovyev V."/>
            <person name="Salamov A."/>
            <person name="Braich B."/>
            <person name="Kosarev P."/>
            <person name="Mahmoud A."/>
            <person name="Hajiyev E."/>
            <person name="Babayeva S."/>
            <person name="Izzatullayeva V."/>
            <person name="Mammadov A."/>
            <person name="Mammadov A."/>
            <person name="Sharifova S."/>
            <person name="Ojaghi J."/>
            <person name="Eynullazada K."/>
            <person name="Bayramov B."/>
            <person name="Abdulazimova A."/>
            <person name="Shahmuradov I."/>
        </authorList>
    </citation>
    <scope>NUCLEOTIDE SEQUENCE [LARGE SCALE GENOMIC DNA]</scope>
    <source>
        <strain evidence="3">cv. AG2017</strain>
        <tissue evidence="2">Leaf</tissue>
    </source>
</reference>
<accession>A0A2I0JXB5</accession>
<evidence type="ECO:0000256" key="1">
    <source>
        <dbReference type="SAM" id="MobiDB-lite"/>
    </source>
</evidence>
<feature type="compositionally biased region" description="Basic and acidic residues" evidence="1">
    <location>
        <begin position="52"/>
        <end position="61"/>
    </location>
</feature>
<evidence type="ECO:0000313" key="2">
    <source>
        <dbReference type="EMBL" id="PKI60959.1"/>
    </source>
</evidence>
<comment type="caution">
    <text evidence="2">The sequence shown here is derived from an EMBL/GenBank/DDBJ whole genome shotgun (WGS) entry which is preliminary data.</text>
</comment>
<name>A0A2I0JXB5_PUNGR</name>
<protein>
    <submittedName>
        <fullName evidence="2">Uncharacterized protein</fullName>
    </submittedName>
</protein>
<feature type="region of interest" description="Disordered" evidence="1">
    <location>
        <begin position="1"/>
        <end position="89"/>
    </location>
</feature>
<gene>
    <name evidence="2" type="ORF">CRG98_018665</name>
</gene>
<evidence type="ECO:0000313" key="3">
    <source>
        <dbReference type="Proteomes" id="UP000233551"/>
    </source>
</evidence>
<feature type="compositionally biased region" description="Basic and acidic residues" evidence="1">
    <location>
        <begin position="71"/>
        <end position="89"/>
    </location>
</feature>
<proteinExistence type="predicted"/>
<keyword evidence="3" id="KW-1185">Reference proteome</keyword>
<dbReference type="EMBL" id="PGOL01001092">
    <property type="protein sequence ID" value="PKI60959.1"/>
    <property type="molecule type" value="Genomic_DNA"/>
</dbReference>
<dbReference type="AlphaFoldDB" id="A0A2I0JXB5"/>
<organism evidence="2 3">
    <name type="scientific">Punica granatum</name>
    <name type="common">Pomegranate</name>
    <dbReference type="NCBI Taxonomy" id="22663"/>
    <lineage>
        <taxon>Eukaryota</taxon>
        <taxon>Viridiplantae</taxon>
        <taxon>Streptophyta</taxon>
        <taxon>Embryophyta</taxon>
        <taxon>Tracheophyta</taxon>
        <taxon>Spermatophyta</taxon>
        <taxon>Magnoliopsida</taxon>
        <taxon>eudicotyledons</taxon>
        <taxon>Gunneridae</taxon>
        <taxon>Pentapetalae</taxon>
        <taxon>rosids</taxon>
        <taxon>malvids</taxon>
        <taxon>Myrtales</taxon>
        <taxon>Lythraceae</taxon>
        <taxon>Punica</taxon>
    </lineage>
</organism>
<dbReference type="Proteomes" id="UP000233551">
    <property type="component" value="Unassembled WGS sequence"/>
</dbReference>